<evidence type="ECO:0000313" key="4">
    <source>
        <dbReference type="Proteomes" id="UP000799439"/>
    </source>
</evidence>
<dbReference type="CDD" id="cd12087">
    <property type="entry name" value="TM_EGFR-like"/>
    <property type="match status" value="1"/>
</dbReference>
<dbReference type="EMBL" id="ML996091">
    <property type="protein sequence ID" value="KAF2149675.1"/>
    <property type="molecule type" value="Genomic_DNA"/>
</dbReference>
<dbReference type="AlphaFoldDB" id="A0A9P4IWB3"/>
<dbReference type="Proteomes" id="UP000799439">
    <property type="component" value="Unassembled WGS sequence"/>
</dbReference>
<keyword evidence="2" id="KW-1133">Transmembrane helix</keyword>
<reference evidence="3" key="1">
    <citation type="journal article" date="2020" name="Stud. Mycol.">
        <title>101 Dothideomycetes genomes: a test case for predicting lifestyles and emergence of pathogens.</title>
        <authorList>
            <person name="Haridas S."/>
            <person name="Albert R."/>
            <person name="Binder M."/>
            <person name="Bloem J."/>
            <person name="Labutti K."/>
            <person name="Salamov A."/>
            <person name="Andreopoulos B."/>
            <person name="Baker S."/>
            <person name="Barry K."/>
            <person name="Bills G."/>
            <person name="Bluhm B."/>
            <person name="Cannon C."/>
            <person name="Castanera R."/>
            <person name="Culley D."/>
            <person name="Daum C."/>
            <person name="Ezra D."/>
            <person name="Gonzalez J."/>
            <person name="Henrissat B."/>
            <person name="Kuo A."/>
            <person name="Liang C."/>
            <person name="Lipzen A."/>
            <person name="Lutzoni F."/>
            <person name="Magnuson J."/>
            <person name="Mondo S."/>
            <person name="Nolan M."/>
            <person name="Ohm R."/>
            <person name="Pangilinan J."/>
            <person name="Park H.-J."/>
            <person name="Ramirez L."/>
            <person name="Alfaro M."/>
            <person name="Sun H."/>
            <person name="Tritt A."/>
            <person name="Yoshinaga Y."/>
            <person name="Zwiers L.-H."/>
            <person name="Turgeon B."/>
            <person name="Goodwin S."/>
            <person name="Spatafora J."/>
            <person name="Crous P."/>
            <person name="Grigoriev I."/>
        </authorList>
    </citation>
    <scope>NUCLEOTIDE SEQUENCE</scope>
    <source>
        <strain evidence="3">CBS 260.36</strain>
    </source>
</reference>
<evidence type="ECO:0000313" key="3">
    <source>
        <dbReference type="EMBL" id="KAF2149675.1"/>
    </source>
</evidence>
<sequence>VNAQQQCYFGPGASSRAGSDVVPCQSSGQSACCLLGDTCLSGNTCYNNAAGNVYQYGYVSGVNGTWVCHAPESCGCNWPYSVGMLQLVPRGCQEMGDMARVALFAPSVIPPYVSLPSSRGGSTGYYSTTSAADLSTTWVSTAIDGYTPTPIVPLTQYTNSPTVIVQVQALKTTYTSDYASSPSNAPAPGTLTSAQSTSPIQSSSSTQPAPPTQSATSGALSSGAKAGIGVGASVGGLALVATGLFMFLRRRPQRKEK</sequence>
<accession>A0A9P4IWB3</accession>
<feature type="non-terminal residue" evidence="3">
    <location>
        <position position="1"/>
    </location>
</feature>
<organism evidence="3 4">
    <name type="scientific">Myriangium duriaei CBS 260.36</name>
    <dbReference type="NCBI Taxonomy" id="1168546"/>
    <lineage>
        <taxon>Eukaryota</taxon>
        <taxon>Fungi</taxon>
        <taxon>Dikarya</taxon>
        <taxon>Ascomycota</taxon>
        <taxon>Pezizomycotina</taxon>
        <taxon>Dothideomycetes</taxon>
        <taxon>Dothideomycetidae</taxon>
        <taxon>Myriangiales</taxon>
        <taxon>Myriangiaceae</taxon>
        <taxon>Myriangium</taxon>
    </lineage>
</organism>
<keyword evidence="4" id="KW-1185">Reference proteome</keyword>
<keyword evidence="2" id="KW-0472">Membrane</keyword>
<dbReference type="OrthoDB" id="4148662at2759"/>
<proteinExistence type="predicted"/>
<keyword evidence="2" id="KW-0812">Transmembrane</keyword>
<evidence type="ECO:0000256" key="2">
    <source>
        <dbReference type="SAM" id="Phobius"/>
    </source>
</evidence>
<protein>
    <submittedName>
        <fullName evidence="3">Uncharacterized protein</fullName>
    </submittedName>
</protein>
<feature type="transmembrane region" description="Helical" evidence="2">
    <location>
        <begin position="226"/>
        <end position="248"/>
    </location>
</feature>
<gene>
    <name evidence="3" type="ORF">K461DRAFT_215690</name>
</gene>
<feature type="compositionally biased region" description="Low complexity" evidence="1">
    <location>
        <begin position="192"/>
        <end position="221"/>
    </location>
</feature>
<feature type="non-terminal residue" evidence="3">
    <location>
        <position position="257"/>
    </location>
</feature>
<feature type="region of interest" description="Disordered" evidence="1">
    <location>
        <begin position="177"/>
        <end position="221"/>
    </location>
</feature>
<name>A0A9P4IWB3_9PEZI</name>
<comment type="caution">
    <text evidence="3">The sequence shown here is derived from an EMBL/GenBank/DDBJ whole genome shotgun (WGS) entry which is preliminary data.</text>
</comment>
<evidence type="ECO:0000256" key="1">
    <source>
        <dbReference type="SAM" id="MobiDB-lite"/>
    </source>
</evidence>